<evidence type="ECO:0000256" key="1">
    <source>
        <dbReference type="SAM" id="MobiDB-lite"/>
    </source>
</evidence>
<evidence type="ECO:0000259" key="2">
    <source>
        <dbReference type="Pfam" id="PF13472"/>
    </source>
</evidence>
<name>A0A101QVB6_9ACTN</name>
<sequence>MARRHGYALLSAIAALIVGLSAAIYAGVSAGGTGVVASGGDGGGAGPGRGDRVAPASTGVWTGTWGASPVAGEPGTGTDGMAGRSVRNVVHTSVGGTSARITLSNLYGTGPLTFTHATLALAAGGDGAGAAAGTMRRVTFGGSATVTLPAGAEVTSDPVRLLVPTDSDVLVTTYSPTASGPVTSHPHARQTNYIAEGEHTADLAGTAYAPDRADRWRYVTALDVSGRAAEGTVVALGDSLTDGVTSTADADRRWPDVLADRLRQAVDAGSDVPLHGVVNEGISGNRVLTDGTGHPAENQSGLHRFQRDVLGRPGVRVVVVDLGINDILRDPGVADPDRILGGLRTLVQRAHAHGIKVVGATLMPFEGHRGYDDAREGVRQEVNAAIRQGRVFDAVADFDAALRDPYDPRRFRPDYDSGDHLHPSDKGYRVMARTVRLDDLRTALPARL</sequence>
<feature type="region of interest" description="Disordered" evidence="1">
    <location>
        <begin position="63"/>
        <end position="82"/>
    </location>
</feature>
<gene>
    <name evidence="3" type="ORF">AQJ30_20495</name>
</gene>
<dbReference type="Pfam" id="PF13472">
    <property type="entry name" value="Lipase_GDSL_2"/>
    <property type="match status" value="1"/>
</dbReference>
<accession>A0A101QVB6</accession>
<evidence type="ECO:0000313" key="4">
    <source>
        <dbReference type="Proteomes" id="UP000053271"/>
    </source>
</evidence>
<keyword evidence="4" id="KW-1185">Reference proteome</keyword>
<dbReference type="PANTHER" id="PTHR43784:SF2">
    <property type="entry name" value="GDSL-LIKE LIPASE_ACYLHYDROLASE, PUTATIVE (AFU_ORTHOLOGUE AFUA_2G00820)-RELATED"/>
    <property type="match status" value="1"/>
</dbReference>
<dbReference type="AlphaFoldDB" id="A0A101QVB6"/>
<dbReference type="EMBL" id="LMWS01000023">
    <property type="protein sequence ID" value="KUN36617.1"/>
    <property type="molecule type" value="Genomic_DNA"/>
</dbReference>
<dbReference type="Proteomes" id="UP000053271">
    <property type="component" value="Unassembled WGS sequence"/>
</dbReference>
<proteinExistence type="predicted"/>
<organism evidence="3 4">
    <name type="scientific">Streptomyces longwoodensis</name>
    <dbReference type="NCBI Taxonomy" id="68231"/>
    <lineage>
        <taxon>Bacteria</taxon>
        <taxon>Bacillati</taxon>
        <taxon>Actinomycetota</taxon>
        <taxon>Actinomycetes</taxon>
        <taxon>Kitasatosporales</taxon>
        <taxon>Streptomycetaceae</taxon>
        <taxon>Streptomyces</taxon>
    </lineage>
</organism>
<dbReference type="InterPro" id="IPR053140">
    <property type="entry name" value="GDSL_Rv0518-like"/>
</dbReference>
<dbReference type="CDD" id="cd01830">
    <property type="entry name" value="XynE_like"/>
    <property type="match status" value="1"/>
</dbReference>
<dbReference type="PANTHER" id="PTHR43784">
    <property type="entry name" value="GDSL-LIKE LIPASE/ACYLHYDROLASE, PUTATIVE (AFU_ORTHOLOGUE AFUA_2G00820)-RELATED"/>
    <property type="match status" value="1"/>
</dbReference>
<dbReference type="GeneID" id="91426988"/>
<dbReference type="InterPro" id="IPR013830">
    <property type="entry name" value="SGNH_hydro"/>
</dbReference>
<comment type="caution">
    <text evidence="3">The sequence shown here is derived from an EMBL/GenBank/DDBJ whole genome shotgun (WGS) entry which is preliminary data.</text>
</comment>
<evidence type="ECO:0000313" key="3">
    <source>
        <dbReference type="EMBL" id="KUN36617.1"/>
    </source>
</evidence>
<dbReference type="RefSeq" id="WP_067236090.1">
    <property type="nucleotide sequence ID" value="NZ_KQ948555.1"/>
</dbReference>
<protein>
    <submittedName>
        <fullName evidence="3">SGNH hydrolase</fullName>
    </submittedName>
</protein>
<dbReference type="GO" id="GO:0016787">
    <property type="term" value="F:hydrolase activity"/>
    <property type="evidence" value="ECO:0007669"/>
    <property type="project" value="UniProtKB-KW"/>
</dbReference>
<feature type="domain" description="SGNH hydrolase-type esterase" evidence="2">
    <location>
        <begin position="235"/>
        <end position="430"/>
    </location>
</feature>
<reference evidence="3 4" key="1">
    <citation type="submission" date="2015-10" db="EMBL/GenBank/DDBJ databases">
        <title>Draft genome sequence of Streptomyces longwoodensis DSM 41677, type strain for the species Streptomyces longwoodensis.</title>
        <authorList>
            <person name="Ruckert C."/>
            <person name="Winkler A."/>
            <person name="Kalinowski J."/>
            <person name="Kampfer P."/>
            <person name="Glaeser S."/>
        </authorList>
    </citation>
    <scope>NUCLEOTIDE SEQUENCE [LARGE SCALE GENOMIC DNA]</scope>
    <source>
        <strain evidence="3 4">DSM 41677</strain>
    </source>
</reference>
<dbReference type="InterPro" id="IPR036514">
    <property type="entry name" value="SGNH_hydro_sf"/>
</dbReference>
<dbReference type="Gene3D" id="3.40.50.1110">
    <property type="entry name" value="SGNH hydrolase"/>
    <property type="match status" value="1"/>
</dbReference>
<keyword evidence="3" id="KW-0378">Hydrolase</keyword>
<dbReference type="SUPFAM" id="SSF52266">
    <property type="entry name" value="SGNH hydrolase"/>
    <property type="match status" value="1"/>
</dbReference>
<dbReference type="STRING" id="68231.AQJ30_20495"/>